<feature type="active site" description="Proton acceptor" evidence="8">
    <location>
        <position position="328"/>
    </location>
</feature>
<dbReference type="GO" id="GO:0048468">
    <property type="term" value="P:cell development"/>
    <property type="evidence" value="ECO:0007669"/>
    <property type="project" value="UniProtKB-ARBA"/>
</dbReference>
<evidence type="ECO:0000256" key="8">
    <source>
        <dbReference type="PIRSR" id="PIRSR000615-1"/>
    </source>
</evidence>
<dbReference type="Gene3D" id="3.30.200.20">
    <property type="entry name" value="Phosphorylase Kinase, domain 1"/>
    <property type="match status" value="1"/>
</dbReference>
<evidence type="ECO:0000259" key="12">
    <source>
        <dbReference type="PROSITE" id="PS01179"/>
    </source>
</evidence>
<evidence type="ECO:0000313" key="14">
    <source>
        <dbReference type="EMBL" id="BAG55515.1"/>
    </source>
</evidence>
<dbReference type="PROSITE" id="PS00109">
    <property type="entry name" value="PROTEIN_KINASE_TYR"/>
    <property type="match status" value="1"/>
</dbReference>
<dbReference type="GO" id="GO:0005524">
    <property type="term" value="F:ATP binding"/>
    <property type="evidence" value="ECO:0007669"/>
    <property type="project" value="UniProtKB-KW"/>
</dbReference>
<evidence type="ECO:0000259" key="13">
    <source>
        <dbReference type="PROSITE" id="PS50011"/>
    </source>
</evidence>
<keyword evidence="10" id="KW-0479">Metal-binding</keyword>
<evidence type="ECO:0000256" key="6">
    <source>
        <dbReference type="ARBA" id="ARBA00023136"/>
    </source>
</evidence>
<dbReference type="CDD" id="cd00934">
    <property type="entry name" value="PTB"/>
    <property type="match status" value="1"/>
</dbReference>
<feature type="domain" description="Protein kinase" evidence="13">
    <location>
        <begin position="176"/>
        <end position="479"/>
    </location>
</feature>
<keyword evidence="5 9" id="KW-0067">ATP-binding</keyword>
<dbReference type="InterPro" id="IPR006020">
    <property type="entry name" value="PTB/PI_dom"/>
</dbReference>
<dbReference type="GO" id="GO:0007169">
    <property type="term" value="P:cell surface receptor protein tyrosine kinase signaling pathway"/>
    <property type="evidence" value="ECO:0007669"/>
    <property type="project" value="TreeGrafter"/>
</dbReference>
<keyword evidence="7" id="KW-0829">Tyrosine-protein kinase</keyword>
<keyword evidence="2" id="KW-0808">Transferase</keyword>
<comment type="subcellular location">
    <subcellularLocation>
        <location evidence="1">Endomembrane system</location>
    </subcellularLocation>
</comment>
<dbReference type="Pfam" id="PF00640">
    <property type="entry name" value="PID"/>
    <property type="match status" value="1"/>
</dbReference>
<dbReference type="InterPro" id="IPR000719">
    <property type="entry name" value="Prot_kinase_dom"/>
</dbReference>
<dbReference type="Gene3D" id="2.30.29.30">
    <property type="entry name" value="Pleckstrin-homology domain (PH domain)/Phosphotyrosine-binding domain (PTB)"/>
    <property type="match status" value="1"/>
</dbReference>
<evidence type="ECO:0000256" key="1">
    <source>
        <dbReference type="ARBA" id="ARBA00004308"/>
    </source>
</evidence>
<dbReference type="InterPro" id="IPR011009">
    <property type="entry name" value="Kinase-like_dom_sf"/>
</dbReference>
<keyword evidence="3 9" id="KW-0547">Nucleotide-binding</keyword>
<dbReference type="GO" id="GO:0004714">
    <property type="term" value="F:transmembrane receptor protein tyrosine kinase activity"/>
    <property type="evidence" value="ECO:0007669"/>
    <property type="project" value="TreeGrafter"/>
</dbReference>
<dbReference type="InterPro" id="IPR020635">
    <property type="entry name" value="Tyr_kinase_cat_dom"/>
</dbReference>
<feature type="region of interest" description="Disordered" evidence="11">
    <location>
        <begin position="47"/>
        <end position="73"/>
    </location>
</feature>
<feature type="domain" description="PID" evidence="12">
    <location>
        <begin position="71"/>
        <end position="138"/>
    </location>
</feature>
<feature type="compositionally biased region" description="Basic residues" evidence="11">
    <location>
        <begin position="51"/>
        <end position="70"/>
    </location>
</feature>
<dbReference type="CDD" id="cd00192">
    <property type="entry name" value="PTKc"/>
    <property type="match status" value="1"/>
</dbReference>
<dbReference type="InterPro" id="IPR011993">
    <property type="entry name" value="PH-like_dom_sf"/>
</dbReference>
<dbReference type="SUPFAM" id="SSF50729">
    <property type="entry name" value="PH domain-like"/>
    <property type="match status" value="1"/>
</dbReference>
<organism evidence="14">
    <name type="scientific">Hartaetosiga gracilis</name>
    <dbReference type="NCBI Taxonomy" id="216892"/>
    <lineage>
        <taxon>Eukaryota</taxon>
        <taxon>Choanoflagellata</taxon>
        <taxon>Craspedida</taxon>
        <taxon>Salpingoecidae</taxon>
        <taxon>Hartaetosiga</taxon>
    </lineage>
</organism>
<dbReference type="Pfam" id="PF07714">
    <property type="entry name" value="PK_Tyr_Ser-Thr"/>
    <property type="match status" value="1"/>
</dbReference>
<name>B3XVY0_9EUKA</name>
<dbReference type="Gene3D" id="1.10.510.10">
    <property type="entry name" value="Transferase(Phosphotransferase) domain 1"/>
    <property type="match status" value="1"/>
</dbReference>
<dbReference type="SUPFAM" id="SSF56112">
    <property type="entry name" value="Protein kinase-like (PK-like)"/>
    <property type="match status" value="1"/>
</dbReference>
<dbReference type="EMBL" id="AB098193">
    <property type="protein sequence ID" value="BAG55515.1"/>
    <property type="molecule type" value="mRNA"/>
</dbReference>
<sequence>LEKGNEVVSAAVDVVTNDPTRQIGSVEVVIGPSNITIYSLEVDAESDKKQSRSKRKVKSKKEKKKAKSIKKTTERRKEAIIRTIPIQTITFTGVDQNNPIMFSFVSKVPKTTTNLCHIFKTSQKQHANDMADSVGAAFTAAKHLRVDPFALKRETVDTKELVQGFFAELQFERNLLEAKTVIGHGQYGKVFLARYLNPQSGENDSTEKKIKPVAVKLMKGQVSAEDAVDFLREACMMMNFKADENGENGEDDDDSEGKSRLLQIVGACVERSPWLIVVEFMQYKDLGIVLKKCKECKMLLRTHEMLSFMTQVAHGLSFLAKHRFLHRDVAARNVLLHHNNQVKIGDFGLTQKLREGKDSWKMKKTHRLPVRYMAPESLSEKRFSLQTDVWAFGVYMWEVMTYGAIPWSSQGVKAVNVKKAVLAGERLVIPKVLHADAFEKEEEEQHVEQIFLDLYSIASSCWLQEPKDRPLMNELHHSLTEKYKTETSFYGEERKERDIGKECFRALEKKKANGVRRGTRGGSLIRANK</sequence>
<dbReference type="InterPro" id="IPR050122">
    <property type="entry name" value="RTK"/>
</dbReference>
<dbReference type="GO" id="GO:0012505">
    <property type="term" value="C:endomembrane system"/>
    <property type="evidence" value="ECO:0007669"/>
    <property type="project" value="UniProtKB-SubCell"/>
</dbReference>
<keyword evidence="6" id="KW-0472">Membrane</keyword>
<dbReference type="PROSITE" id="PS50011">
    <property type="entry name" value="PROTEIN_KINASE_DOM"/>
    <property type="match status" value="1"/>
</dbReference>
<dbReference type="GO" id="GO:0046872">
    <property type="term" value="F:metal ion binding"/>
    <property type="evidence" value="ECO:0007669"/>
    <property type="project" value="UniProtKB-KW"/>
</dbReference>
<feature type="binding site" evidence="10">
    <location>
        <position position="346"/>
    </location>
    <ligand>
        <name>Mg(2+)</name>
        <dbReference type="ChEBI" id="CHEBI:18420"/>
    </ligand>
</feature>
<gene>
    <name evidence="14" type="primary">CgPTK-e</name>
</gene>
<dbReference type="PANTHER" id="PTHR24416">
    <property type="entry name" value="TYROSINE-PROTEIN KINASE RECEPTOR"/>
    <property type="match status" value="1"/>
</dbReference>
<keyword evidence="10" id="KW-0460">Magnesium</keyword>
<dbReference type="GO" id="GO:0050793">
    <property type="term" value="P:regulation of developmental process"/>
    <property type="evidence" value="ECO:0007669"/>
    <property type="project" value="UniProtKB-ARBA"/>
</dbReference>
<evidence type="ECO:0000256" key="4">
    <source>
        <dbReference type="ARBA" id="ARBA00022777"/>
    </source>
</evidence>
<evidence type="ECO:0000256" key="2">
    <source>
        <dbReference type="ARBA" id="ARBA00022679"/>
    </source>
</evidence>
<evidence type="ECO:0000256" key="10">
    <source>
        <dbReference type="PIRSR" id="PIRSR000615-3"/>
    </source>
</evidence>
<dbReference type="GO" id="GO:0005886">
    <property type="term" value="C:plasma membrane"/>
    <property type="evidence" value="ECO:0007669"/>
    <property type="project" value="TreeGrafter"/>
</dbReference>
<dbReference type="GO" id="GO:0043235">
    <property type="term" value="C:receptor complex"/>
    <property type="evidence" value="ECO:0007669"/>
    <property type="project" value="TreeGrafter"/>
</dbReference>
<dbReference type="AlphaFoldDB" id="B3XVY0"/>
<dbReference type="InterPro" id="IPR001245">
    <property type="entry name" value="Ser-Thr/Tyr_kinase_cat_dom"/>
</dbReference>
<feature type="non-terminal residue" evidence="14">
    <location>
        <position position="1"/>
    </location>
</feature>
<evidence type="ECO:0000256" key="9">
    <source>
        <dbReference type="PIRSR" id="PIRSR000615-2"/>
    </source>
</evidence>
<dbReference type="SMART" id="SM00219">
    <property type="entry name" value="TyrKc"/>
    <property type="match status" value="1"/>
</dbReference>
<evidence type="ECO:0000256" key="5">
    <source>
        <dbReference type="ARBA" id="ARBA00022840"/>
    </source>
</evidence>
<keyword evidence="4 14" id="KW-0418">Kinase</keyword>
<reference evidence="14" key="1">
    <citation type="journal article" date="2008" name="FEBS Lett.">
        <title>Ancient divergence of animal protein tyrosine kinase genes demonstrated by a gene family tree including choanoflagellate genes.</title>
        <authorList>
            <person name="Suga H."/>
            <person name="Sasaki G."/>
            <person name="Kuma K."/>
            <person name="Nishiyori H."/>
            <person name="Hirose N."/>
            <person name="Su Z.H."/>
            <person name="Iwabe N."/>
            <person name="Miyata T."/>
        </authorList>
    </citation>
    <scope>NUCLEOTIDE SEQUENCE</scope>
</reference>
<protein>
    <submittedName>
        <fullName evidence="14">Protein tyrosine kinase</fullName>
    </submittedName>
</protein>
<feature type="binding site" evidence="9">
    <location>
        <position position="332"/>
    </location>
    <ligand>
        <name>ATP</name>
        <dbReference type="ChEBI" id="CHEBI:30616"/>
    </ligand>
</feature>
<dbReference type="PRINTS" id="PR00109">
    <property type="entry name" value="TYRKINASE"/>
</dbReference>
<feature type="binding site" evidence="10">
    <location>
        <position position="333"/>
    </location>
    <ligand>
        <name>Mg(2+)</name>
        <dbReference type="ChEBI" id="CHEBI:18420"/>
    </ligand>
</feature>
<dbReference type="PROSITE" id="PS01179">
    <property type="entry name" value="PID"/>
    <property type="match status" value="1"/>
</dbReference>
<dbReference type="PANTHER" id="PTHR24416:SF600">
    <property type="entry name" value="PDGF- AND VEGF-RECEPTOR RELATED, ISOFORM J"/>
    <property type="match status" value="1"/>
</dbReference>
<proteinExistence type="evidence at transcript level"/>
<accession>B3XVY0</accession>
<dbReference type="InterPro" id="IPR008266">
    <property type="entry name" value="Tyr_kinase_AS"/>
</dbReference>
<evidence type="ECO:0000256" key="3">
    <source>
        <dbReference type="ARBA" id="ARBA00022741"/>
    </source>
</evidence>
<dbReference type="FunFam" id="1.10.510.10:FF:001512">
    <property type="entry name" value="Receptor tyrosine-protein kinase erbB-2"/>
    <property type="match status" value="1"/>
</dbReference>
<evidence type="ECO:0000256" key="11">
    <source>
        <dbReference type="SAM" id="MobiDB-lite"/>
    </source>
</evidence>
<evidence type="ECO:0000256" key="7">
    <source>
        <dbReference type="ARBA" id="ARBA00023137"/>
    </source>
</evidence>